<keyword evidence="1" id="KW-0812">Transmembrane</keyword>
<evidence type="ECO:0000256" key="1">
    <source>
        <dbReference type="SAM" id="Phobius"/>
    </source>
</evidence>
<comment type="caution">
    <text evidence="2">The sequence shown here is derived from an EMBL/GenBank/DDBJ whole genome shotgun (WGS) entry which is preliminary data.</text>
</comment>
<dbReference type="EMBL" id="SMAR01000001">
    <property type="protein sequence ID" value="TCT44989.1"/>
    <property type="molecule type" value="Genomic_DNA"/>
</dbReference>
<dbReference type="AlphaFoldDB" id="A0A4R3NWL2"/>
<accession>A0A4R3NWL2</accession>
<reference evidence="2 3" key="1">
    <citation type="submission" date="2019-03" db="EMBL/GenBank/DDBJ databases">
        <title>Freshwater and sediment microbial communities from various areas in North America, analyzing microbe dynamics in response to fracking.</title>
        <authorList>
            <person name="Lamendella R."/>
        </authorList>
    </citation>
    <scope>NUCLEOTIDE SEQUENCE [LARGE SCALE GENOMIC DNA]</scope>
    <source>
        <strain evidence="2 3">175.2</strain>
    </source>
</reference>
<protein>
    <submittedName>
        <fullName evidence="2">Uncharacterized protein</fullName>
    </submittedName>
</protein>
<dbReference type="Proteomes" id="UP000295097">
    <property type="component" value="Unassembled WGS sequence"/>
</dbReference>
<keyword evidence="3" id="KW-1185">Reference proteome</keyword>
<evidence type="ECO:0000313" key="3">
    <source>
        <dbReference type="Proteomes" id="UP000295097"/>
    </source>
</evidence>
<feature type="transmembrane region" description="Helical" evidence="1">
    <location>
        <begin position="21"/>
        <end position="39"/>
    </location>
</feature>
<gene>
    <name evidence="2" type="ORF">EDC90_1001127</name>
</gene>
<proteinExistence type="predicted"/>
<evidence type="ECO:0000313" key="2">
    <source>
        <dbReference type="EMBL" id="TCT44989.1"/>
    </source>
</evidence>
<keyword evidence="1" id="KW-0472">Membrane</keyword>
<keyword evidence="1" id="KW-1133">Transmembrane helix</keyword>
<sequence length="135" mass="14640">MTQLKKSHSGTRIRRALNNLKLHRTLFSITAIPVIAMLAPSQAASANSSIHALSGQTLSNSPALIFNDYLNFAPKNNAQALGSLLSESLARDIMIGAMLAICIAMIAGASFLFRENVNHIRSEAEARKRESLCDF</sequence>
<feature type="transmembrane region" description="Helical" evidence="1">
    <location>
        <begin position="93"/>
        <end position="113"/>
    </location>
</feature>
<organism evidence="2 3">
    <name type="scientific">Martelella mediterranea</name>
    <dbReference type="NCBI Taxonomy" id="293089"/>
    <lineage>
        <taxon>Bacteria</taxon>
        <taxon>Pseudomonadati</taxon>
        <taxon>Pseudomonadota</taxon>
        <taxon>Alphaproteobacteria</taxon>
        <taxon>Hyphomicrobiales</taxon>
        <taxon>Aurantimonadaceae</taxon>
        <taxon>Martelella</taxon>
    </lineage>
</organism>
<name>A0A4R3NWL2_9HYPH</name>